<evidence type="ECO:0000313" key="2">
    <source>
        <dbReference type="Ensembl" id="ENSXETP00000102388"/>
    </source>
</evidence>
<proteinExistence type="predicted"/>
<feature type="compositionally biased region" description="Basic and acidic residues" evidence="1">
    <location>
        <begin position="36"/>
        <end position="47"/>
    </location>
</feature>
<accession>A0A803J3H2</accession>
<organism evidence="2">
    <name type="scientific">Xenopus tropicalis</name>
    <name type="common">Western clawed frog</name>
    <name type="synonym">Silurana tropicalis</name>
    <dbReference type="NCBI Taxonomy" id="8364"/>
    <lineage>
        <taxon>Eukaryota</taxon>
        <taxon>Metazoa</taxon>
        <taxon>Chordata</taxon>
        <taxon>Craniata</taxon>
        <taxon>Vertebrata</taxon>
        <taxon>Euteleostomi</taxon>
        <taxon>Amphibia</taxon>
        <taxon>Batrachia</taxon>
        <taxon>Anura</taxon>
        <taxon>Pipoidea</taxon>
        <taxon>Pipidae</taxon>
        <taxon>Xenopodinae</taxon>
        <taxon>Xenopus</taxon>
        <taxon>Silurana</taxon>
    </lineage>
</organism>
<protein>
    <submittedName>
        <fullName evidence="2">Uncharacterized protein</fullName>
    </submittedName>
</protein>
<dbReference type="InParanoid" id="A0A803J3H2"/>
<dbReference type="Gene3D" id="1.20.5.340">
    <property type="match status" value="1"/>
</dbReference>
<dbReference type="GeneTree" id="ENSGT01070000257169"/>
<reference evidence="2" key="1">
    <citation type="journal article" date="2010" name="Science">
        <title>The genome of the Western clawed frog Xenopus tropicalis.</title>
        <authorList>
            <person name="Hellsten U."/>
            <person name="Harland R.M."/>
            <person name="Gilchrist M.J."/>
            <person name="Hendrix D."/>
            <person name="Jurka J."/>
            <person name="Kapitonov V."/>
            <person name="Ovcharenko I."/>
            <person name="Putnam N.H."/>
            <person name="Shu S."/>
            <person name="Taher L."/>
            <person name="Blitz I.L."/>
            <person name="Blumberg B."/>
            <person name="Dichmann D.S."/>
            <person name="Dubchak I."/>
            <person name="Amaya E."/>
            <person name="Detter J.C."/>
            <person name="Fletcher R."/>
            <person name="Gerhard D.S."/>
            <person name="Goodstein D."/>
            <person name="Graves T."/>
            <person name="Grigoriev I.V."/>
            <person name="Grimwood J."/>
            <person name="Kawashima T."/>
            <person name="Lindquist E."/>
            <person name="Lucas S.M."/>
            <person name="Mead P.E."/>
            <person name="Mitros T."/>
            <person name="Ogino H."/>
            <person name="Ohta Y."/>
            <person name="Poliakov A.V."/>
            <person name="Pollet N."/>
            <person name="Robert J."/>
            <person name="Salamov A."/>
            <person name="Sater A.K."/>
            <person name="Schmutz J."/>
            <person name="Terry A."/>
            <person name="Vize P.D."/>
            <person name="Warren W.C."/>
            <person name="Wells D."/>
            <person name="Wills A."/>
            <person name="Wilson R.K."/>
            <person name="Zimmerman L.B."/>
            <person name="Zorn A.M."/>
            <person name="Grainger R."/>
            <person name="Grammer T."/>
            <person name="Khokha M.K."/>
            <person name="Richardson P.M."/>
            <person name="Rokhsar D.S."/>
        </authorList>
    </citation>
    <scope>NUCLEOTIDE SEQUENCE [LARGE SCALE GENOMIC DNA]</scope>
    <source>
        <strain evidence="2">Nigerian</strain>
    </source>
</reference>
<dbReference type="Ensembl" id="ENSXETT00000114854">
    <property type="protein sequence ID" value="ENSXETP00000102388"/>
    <property type="gene ID" value="ENSXETG00000042396"/>
</dbReference>
<sequence>AHQTHTTYRPLPAHPGPQALKTDFAILKHDVQNLRERTGETERRISDLEDNTAPLPGRLTATEKQIAILEAKADDLENRLRRNNIRLGNAIKRRLGLDFIRRTNPQIVMLQETHLMRSKI</sequence>
<reference evidence="2" key="2">
    <citation type="submission" date="2021-03" db="UniProtKB">
        <authorList>
            <consortium name="Ensembl"/>
        </authorList>
    </citation>
    <scope>IDENTIFICATION</scope>
</reference>
<dbReference type="SUPFAM" id="SSF57997">
    <property type="entry name" value="Tropomyosin"/>
    <property type="match status" value="1"/>
</dbReference>
<name>A0A803J3H2_XENTR</name>
<feature type="region of interest" description="Disordered" evidence="1">
    <location>
        <begin position="36"/>
        <end position="57"/>
    </location>
</feature>
<evidence type="ECO:0000256" key="1">
    <source>
        <dbReference type="SAM" id="MobiDB-lite"/>
    </source>
</evidence>
<dbReference type="AlphaFoldDB" id="A0A803J3H2"/>